<dbReference type="Pfam" id="PF03808">
    <property type="entry name" value="Glyco_tran_WecG"/>
    <property type="match status" value="1"/>
</dbReference>
<name>A0A501WRJ7_9RHOB</name>
<evidence type="ECO:0000313" key="5">
    <source>
        <dbReference type="Proteomes" id="UP000319255"/>
    </source>
</evidence>
<dbReference type="NCBIfam" id="TIGR00696">
    <property type="entry name" value="wecG_tagA_cpsF"/>
    <property type="match status" value="1"/>
</dbReference>
<dbReference type="GO" id="GO:0016758">
    <property type="term" value="F:hexosyltransferase activity"/>
    <property type="evidence" value="ECO:0007669"/>
    <property type="project" value="TreeGrafter"/>
</dbReference>
<dbReference type="PANTHER" id="PTHR34136">
    <property type="match status" value="1"/>
</dbReference>
<accession>A0A501WRJ7</accession>
<keyword evidence="5" id="KW-1185">Reference proteome</keyword>
<organism evidence="4 5">
    <name type="scientific">Amaricoccus solimangrovi</name>
    <dbReference type="NCBI Taxonomy" id="2589815"/>
    <lineage>
        <taxon>Bacteria</taxon>
        <taxon>Pseudomonadati</taxon>
        <taxon>Pseudomonadota</taxon>
        <taxon>Alphaproteobacteria</taxon>
        <taxon>Rhodobacterales</taxon>
        <taxon>Paracoccaceae</taxon>
        <taxon>Amaricoccus</taxon>
    </lineage>
</organism>
<evidence type="ECO:0000313" key="4">
    <source>
        <dbReference type="EMBL" id="TPE49907.1"/>
    </source>
</evidence>
<evidence type="ECO:0000256" key="2">
    <source>
        <dbReference type="ARBA" id="ARBA00022679"/>
    </source>
</evidence>
<dbReference type="InterPro" id="IPR004629">
    <property type="entry name" value="WecG_TagA_CpsF"/>
</dbReference>
<dbReference type="RefSeq" id="WP_140454605.1">
    <property type="nucleotide sequence ID" value="NZ_VFRP01000012.1"/>
</dbReference>
<dbReference type="Proteomes" id="UP000319255">
    <property type="component" value="Unassembled WGS sequence"/>
</dbReference>
<gene>
    <name evidence="4" type="ORF">FJM51_13155</name>
</gene>
<sequence>MTDWSFPAAAAWAPPGTRETACELDAALGAARAGMRFFLGDMPELLDLLRSAPAGGRMITVCNVHMLVAAGRDRALARAMRGAAFSLCDGQPVAWLLSLLTGGRVPRITGPDLLAAMLAAPGLRVALVGGGEAVLARLARDLPEARRGDVLMIAPGHVAEGEGPSPEILAALSAFGPRFVLVGLGCPKQEKWMARAVAELPATFVGVGAAFDYAAGGISRAPRALQAAGGEWLWRLAQQPRLLRRYAGTILPFLGILALGLRAAALRRPRAPLPRRL</sequence>
<dbReference type="PANTHER" id="PTHR34136:SF1">
    <property type="entry name" value="UDP-N-ACETYL-D-MANNOSAMINURONIC ACID TRANSFERASE"/>
    <property type="match status" value="1"/>
</dbReference>
<dbReference type="EMBL" id="VFRP01000012">
    <property type="protein sequence ID" value="TPE49907.1"/>
    <property type="molecule type" value="Genomic_DNA"/>
</dbReference>
<keyword evidence="2 4" id="KW-0808">Transferase</keyword>
<keyword evidence="1" id="KW-0328">Glycosyltransferase</keyword>
<protein>
    <submittedName>
        <fullName evidence="4">WecB/TagA/CpsF family glycosyltransferase</fullName>
    </submittedName>
</protein>
<dbReference type="AlphaFoldDB" id="A0A501WRJ7"/>
<keyword evidence="3" id="KW-0472">Membrane</keyword>
<comment type="caution">
    <text evidence="4">The sequence shown here is derived from an EMBL/GenBank/DDBJ whole genome shotgun (WGS) entry which is preliminary data.</text>
</comment>
<keyword evidence="3" id="KW-1133">Transmembrane helix</keyword>
<dbReference type="OrthoDB" id="9771846at2"/>
<evidence type="ECO:0000256" key="3">
    <source>
        <dbReference type="SAM" id="Phobius"/>
    </source>
</evidence>
<feature type="transmembrane region" description="Helical" evidence="3">
    <location>
        <begin position="246"/>
        <end position="266"/>
    </location>
</feature>
<reference evidence="4 5" key="1">
    <citation type="submission" date="2019-06" db="EMBL/GenBank/DDBJ databases">
        <title>A novel bacterium of genus Amaricoccus, isolated from marine sediment.</title>
        <authorList>
            <person name="Huang H."/>
            <person name="Mo K."/>
            <person name="Hu Y."/>
        </authorList>
    </citation>
    <scope>NUCLEOTIDE SEQUENCE [LARGE SCALE GENOMIC DNA]</scope>
    <source>
        <strain evidence="4 5">HB172011</strain>
    </source>
</reference>
<proteinExistence type="predicted"/>
<dbReference type="CDD" id="cd06533">
    <property type="entry name" value="Glyco_transf_WecG_TagA"/>
    <property type="match status" value="1"/>
</dbReference>
<evidence type="ECO:0000256" key="1">
    <source>
        <dbReference type="ARBA" id="ARBA00022676"/>
    </source>
</evidence>
<keyword evidence="3" id="KW-0812">Transmembrane</keyword>